<dbReference type="AlphaFoldDB" id="A0A809RU96"/>
<reference evidence="8" key="1">
    <citation type="submission" date="2019-11" db="EMBL/GenBank/DDBJ databases">
        <title>Isolation and characterization of a novel species in the genus Sulfuriferula.</title>
        <authorList>
            <person name="Mochizuki J."/>
            <person name="Kojima H."/>
            <person name="Fukui M."/>
        </authorList>
    </citation>
    <scope>NUCLEOTIDE SEQUENCE [LARGE SCALE GENOMIC DNA]</scope>
    <source>
        <strain evidence="8">SGTM</strain>
    </source>
</reference>
<feature type="transmembrane region" description="Helical" evidence="6">
    <location>
        <begin position="98"/>
        <end position="119"/>
    </location>
</feature>
<comment type="subcellular location">
    <subcellularLocation>
        <location evidence="1">Cell membrane</location>
        <topology evidence="1">Multi-pass membrane protein</topology>
    </subcellularLocation>
</comment>
<evidence type="ECO:0008006" key="9">
    <source>
        <dbReference type="Google" id="ProtNLM"/>
    </source>
</evidence>
<dbReference type="EMBL" id="AP021881">
    <property type="protein sequence ID" value="BBP02491.1"/>
    <property type="molecule type" value="Genomic_DNA"/>
</dbReference>
<keyword evidence="3 6" id="KW-0812">Transmembrane</keyword>
<organism evidence="7 8">
    <name type="scientific">Sulfuriferula nivalis</name>
    <dbReference type="NCBI Taxonomy" id="2675298"/>
    <lineage>
        <taxon>Bacteria</taxon>
        <taxon>Pseudomonadati</taxon>
        <taxon>Pseudomonadota</taxon>
        <taxon>Betaproteobacteria</taxon>
        <taxon>Nitrosomonadales</taxon>
        <taxon>Sulfuricellaceae</taxon>
        <taxon>Sulfuriferula</taxon>
    </lineage>
</organism>
<evidence type="ECO:0000256" key="4">
    <source>
        <dbReference type="ARBA" id="ARBA00022989"/>
    </source>
</evidence>
<evidence type="ECO:0000313" key="7">
    <source>
        <dbReference type="EMBL" id="BBP02491.1"/>
    </source>
</evidence>
<evidence type="ECO:0000256" key="3">
    <source>
        <dbReference type="ARBA" id="ARBA00022692"/>
    </source>
</evidence>
<evidence type="ECO:0000256" key="1">
    <source>
        <dbReference type="ARBA" id="ARBA00004651"/>
    </source>
</evidence>
<dbReference type="Proteomes" id="UP000463939">
    <property type="component" value="Chromosome"/>
</dbReference>
<dbReference type="KEGG" id="sniv:SFSGTM_31990"/>
<dbReference type="InterPro" id="IPR005598">
    <property type="entry name" value="ATP_synth_I"/>
</dbReference>
<keyword evidence="8" id="KW-1185">Reference proteome</keyword>
<keyword evidence="2" id="KW-1003">Cell membrane</keyword>
<keyword evidence="4 6" id="KW-1133">Transmembrane helix</keyword>
<gene>
    <name evidence="7" type="ORF">SFSGTM_31990</name>
</gene>
<keyword evidence="5 6" id="KW-0472">Membrane</keyword>
<accession>A0A809RU96</accession>
<protein>
    <recommendedName>
        <fullName evidence="9">ATP synthase protein I2</fullName>
    </recommendedName>
</protein>
<evidence type="ECO:0000256" key="5">
    <source>
        <dbReference type="ARBA" id="ARBA00023136"/>
    </source>
</evidence>
<proteinExistence type="predicted"/>
<evidence type="ECO:0000313" key="8">
    <source>
        <dbReference type="Proteomes" id="UP000463939"/>
    </source>
</evidence>
<feature type="transmembrane region" description="Helical" evidence="6">
    <location>
        <begin position="35"/>
        <end position="54"/>
    </location>
</feature>
<feature type="transmembrane region" description="Helical" evidence="6">
    <location>
        <begin position="75"/>
        <end position="92"/>
    </location>
</feature>
<dbReference type="Pfam" id="PF03899">
    <property type="entry name" value="ATP-synt_I"/>
    <property type="match status" value="1"/>
</dbReference>
<dbReference type="GO" id="GO:0005886">
    <property type="term" value="C:plasma membrane"/>
    <property type="evidence" value="ECO:0007669"/>
    <property type="project" value="UniProtKB-SubCell"/>
</dbReference>
<sequence length="129" mass="14747">MATAEIKTVIKLQLMIGIILLFLLGYIRPEWIKSLLYGEVTALINTGMLYWRLYKSHKRPVKSQEQELALLYRSGLERFILIAGLLAMGMMAKLHLVPLVVLTGFMIEQLVFLLGILLVRYPAKIKTET</sequence>
<evidence type="ECO:0000256" key="2">
    <source>
        <dbReference type="ARBA" id="ARBA00022475"/>
    </source>
</evidence>
<feature type="transmembrane region" description="Helical" evidence="6">
    <location>
        <begin position="12"/>
        <end position="29"/>
    </location>
</feature>
<evidence type="ECO:0000256" key="6">
    <source>
        <dbReference type="SAM" id="Phobius"/>
    </source>
</evidence>
<name>A0A809RU96_9PROT</name>